<protein>
    <submittedName>
        <fullName evidence="1">Uncharacterized protein</fullName>
    </submittedName>
</protein>
<dbReference type="Proteomes" id="UP000887159">
    <property type="component" value="Unassembled WGS sequence"/>
</dbReference>
<sequence>MKFSEGSMSFEMCATCSSEPTSPVHILECLGLTKQDLADDPLMVLDFFESGNAPEDEHEKQGKSRDSFYRLIQNVHLFLAFDIPNTNSVAQQPMRVRAYCAHPSICDHWVLKCMSRCPEQVVSRKRDPQCLSPQASFFFGTHLSTHCSRDERLSRPFPARE</sequence>
<dbReference type="EMBL" id="BMAU01021379">
    <property type="protein sequence ID" value="GFY27334.1"/>
    <property type="molecule type" value="Genomic_DNA"/>
</dbReference>
<name>A0A8X7BE59_TRICX</name>
<keyword evidence="2" id="KW-1185">Reference proteome</keyword>
<gene>
    <name evidence="1" type="primary">NCL1_08099</name>
    <name evidence="1" type="ORF">TNCV_2069541</name>
</gene>
<evidence type="ECO:0000313" key="2">
    <source>
        <dbReference type="Proteomes" id="UP000887159"/>
    </source>
</evidence>
<dbReference type="AlphaFoldDB" id="A0A8X7BE59"/>
<comment type="caution">
    <text evidence="1">The sequence shown here is derived from an EMBL/GenBank/DDBJ whole genome shotgun (WGS) entry which is preliminary data.</text>
</comment>
<organism evidence="1 2">
    <name type="scientific">Trichonephila clavipes</name>
    <name type="common">Golden silk orbweaver</name>
    <name type="synonym">Nephila clavipes</name>
    <dbReference type="NCBI Taxonomy" id="2585209"/>
    <lineage>
        <taxon>Eukaryota</taxon>
        <taxon>Metazoa</taxon>
        <taxon>Ecdysozoa</taxon>
        <taxon>Arthropoda</taxon>
        <taxon>Chelicerata</taxon>
        <taxon>Arachnida</taxon>
        <taxon>Araneae</taxon>
        <taxon>Araneomorphae</taxon>
        <taxon>Entelegynae</taxon>
        <taxon>Araneoidea</taxon>
        <taxon>Nephilidae</taxon>
        <taxon>Trichonephila</taxon>
    </lineage>
</organism>
<reference evidence="1" key="1">
    <citation type="submission" date="2020-08" db="EMBL/GenBank/DDBJ databases">
        <title>Multicomponent nature underlies the extraordinary mechanical properties of spider dragline silk.</title>
        <authorList>
            <person name="Kono N."/>
            <person name="Nakamura H."/>
            <person name="Mori M."/>
            <person name="Yoshida Y."/>
            <person name="Ohtoshi R."/>
            <person name="Malay A.D."/>
            <person name="Moran D.A.P."/>
            <person name="Tomita M."/>
            <person name="Numata K."/>
            <person name="Arakawa K."/>
        </authorList>
    </citation>
    <scope>NUCLEOTIDE SEQUENCE</scope>
</reference>
<evidence type="ECO:0000313" key="1">
    <source>
        <dbReference type="EMBL" id="GFY27334.1"/>
    </source>
</evidence>
<proteinExistence type="predicted"/>
<accession>A0A8X7BE59</accession>